<dbReference type="Pfam" id="PF00331">
    <property type="entry name" value="Glyco_hydro_10"/>
    <property type="match status" value="1"/>
</dbReference>
<keyword evidence="2" id="KW-0378">Hydrolase</keyword>
<dbReference type="EMBL" id="JACBKZ010000004">
    <property type="protein sequence ID" value="KAF5951840.1"/>
    <property type="molecule type" value="Genomic_DNA"/>
</dbReference>
<reference evidence="6 7" key="2">
    <citation type="submission" date="2020-07" db="EMBL/GenBank/DDBJ databases">
        <title>Genome assembly of wild tea tree DASZ reveals pedigree and selection history of tea varieties.</title>
        <authorList>
            <person name="Zhang W."/>
        </authorList>
    </citation>
    <scope>NUCLEOTIDE SEQUENCE [LARGE SCALE GENOMIC DNA]</scope>
    <source>
        <strain evidence="7">cv. G240</strain>
        <tissue evidence="6">Leaf</tissue>
    </source>
</reference>
<evidence type="ECO:0000256" key="2">
    <source>
        <dbReference type="ARBA" id="ARBA00022801"/>
    </source>
</evidence>
<keyword evidence="3" id="KW-0119">Carbohydrate metabolism</keyword>
<dbReference type="SUPFAM" id="SSF51445">
    <property type="entry name" value="(Trans)glycosidases"/>
    <property type="match status" value="1"/>
</dbReference>
<accession>A0A7J7HG03</accession>
<evidence type="ECO:0000256" key="4">
    <source>
        <dbReference type="ARBA" id="ARBA00023326"/>
    </source>
</evidence>
<feature type="domain" description="GH10" evidence="5">
    <location>
        <begin position="1"/>
        <end position="251"/>
    </location>
</feature>
<dbReference type="PANTHER" id="PTHR31490:SF2">
    <property type="entry name" value="GLYCOSYL HYDROLASE FAMILY 10 PROTEIN"/>
    <property type="match status" value="1"/>
</dbReference>
<dbReference type="InterPro" id="IPR017853">
    <property type="entry name" value="GH"/>
</dbReference>
<dbReference type="PANTHER" id="PTHR31490">
    <property type="entry name" value="GLYCOSYL HYDROLASE"/>
    <property type="match status" value="1"/>
</dbReference>
<dbReference type="AlphaFoldDB" id="A0A7J7HG03"/>
<dbReference type="SMART" id="SM00633">
    <property type="entry name" value="Glyco_10"/>
    <property type="match status" value="1"/>
</dbReference>
<gene>
    <name evidence="6" type="ORF">HYC85_009784</name>
</gene>
<sequence length="291" mass="32589">MVQHRVFKRQGGLLCPDAMLRFASTNNIRVRGHNVFWDDPRFQPQWVKSLSSNDLLFAVNKRVNSIVPRYAGKVIAWDVENENLHFQFFESKLGPNASAMFFNDVHRLDPGAMLFLNDYNTIEQSGDVASSPASYLQKILQIRSGGYRGPMAIGLESHFSTPNIPYMRAAIDKLGATGLPIWLTEVDIQGPNQATFLDQVLREGYSHPRTTISEISQPGDVVDRLIKEWSHSGLSAGTTDSNGHFKTHLSHGDYEVTITHPNMVNSSVTRNFKIAPIKKSQQKSLHVKVSA</sequence>
<dbReference type="GO" id="GO:0031176">
    <property type="term" value="F:endo-1,4-beta-xylanase activity"/>
    <property type="evidence" value="ECO:0007669"/>
    <property type="project" value="UniProtKB-ARBA"/>
</dbReference>
<organism evidence="6 7">
    <name type="scientific">Camellia sinensis</name>
    <name type="common">Tea plant</name>
    <name type="synonym">Thea sinensis</name>
    <dbReference type="NCBI Taxonomy" id="4442"/>
    <lineage>
        <taxon>Eukaryota</taxon>
        <taxon>Viridiplantae</taxon>
        <taxon>Streptophyta</taxon>
        <taxon>Embryophyta</taxon>
        <taxon>Tracheophyta</taxon>
        <taxon>Spermatophyta</taxon>
        <taxon>Magnoliopsida</taxon>
        <taxon>eudicotyledons</taxon>
        <taxon>Gunneridae</taxon>
        <taxon>Pentapetalae</taxon>
        <taxon>asterids</taxon>
        <taxon>Ericales</taxon>
        <taxon>Theaceae</taxon>
        <taxon>Camellia</taxon>
    </lineage>
</organism>
<name>A0A7J7HG03_CAMSI</name>
<evidence type="ECO:0000313" key="7">
    <source>
        <dbReference type="Proteomes" id="UP000593564"/>
    </source>
</evidence>
<dbReference type="PROSITE" id="PS51760">
    <property type="entry name" value="GH10_2"/>
    <property type="match status" value="1"/>
</dbReference>
<evidence type="ECO:0000256" key="3">
    <source>
        <dbReference type="ARBA" id="ARBA00023277"/>
    </source>
</evidence>
<reference evidence="7" key="1">
    <citation type="journal article" date="2020" name="Nat. Commun.">
        <title>Genome assembly of wild tea tree DASZ reveals pedigree and selection history of tea varieties.</title>
        <authorList>
            <person name="Zhang W."/>
            <person name="Zhang Y."/>
            <person name="Qiu H."/>
            <person name="Guo Y."/>
            <person name="Wan H."/>
            <person name="Zhang X."/>
            <person name="Scossa F."/>
            <person name="Alseekh S."/>
            <person name="Zhang Q."/>
            <person name="Wang P."/>
            <person name="Xu L."/>
            <person name="Schmidt M.H."/>
            <person name="Jia X."/>
            <person name="Li D."/>
            <person name="Zhu A."/>
            <person name="Guo F."/>
            <person name="Chen W."/>
            <person name="Ni D."/>
            <person name="Usadel B."/>
            <person name="Fernie A.R."/>
            <person name="Wen W."/>
        </authorList>
    </citation>
    <scope>NUCLEOTIDE SEQUENCE [LARGE SCALE GENOMIC DNA]</scope>
    <source>
        <strain evidence="7">cv. G240</strain>
    </source>
</reference>
<evidence type="ECO:0000256" key="1">
    <source>
        <dbReference type="ARBA" id="ARBA00007495"/>
    </source>
</evidence>
<keyword evidence="4" id="KW-0624">Polysaccharide degradation</keyword>
<keyword evidence="7" id="KW-1185">Reference proteome</keyword>
<comment type="caution">
    <text evidence="6">The sequence shown here is derived from an EMBL/GenBank/DDBJ whole genome shotgun (WGS) entry which is preliminary data.</text>
</comment>
<proteinExistence type="inferred from homology"/>
<dbReference type="InterPro" id="IPR044846">
    <property type="entry name" value="GH10"/>
</dbReference>
<protein>
    <recommendedName>
        <fullName evidence="5">GH10 domain-containing protein</fullName>
    </recommendedName>
</protein>
<evidence type="ECO:0000313" key="6">
    <source>
        <dbReference type="EMBL" id="KAF5951840.1"/>
    </source>
</evidence>
<comment type="similarity">
    <text evidence="1">Belongs to the glycosyl hydrolase 10 (cellulase F) family.</text>
</comment>
<dbReference type="Gene3D" id="3.20.20.80">
    <property type="entry name" value="Glycosidases"/>
    <property type="match status" value="1"/>
</dbReference>
<dbReference type="Proteomes" id="UP000593564">
    <property type="component" value="Unassembled WGS sequence"/>
</dbReference>
<dbReference type="GO" id="GO:0000272">
    <property type="term" value="P:polysaccharide catabolic process"/>
    <property type="evidence" value="ECO:0007669"/>
    <property type="project" value="UniProtKB-KW"/>
</dbReference>
<evidence type="ECO:0000259" key="5">
    <source>
        <dbReference type="PROSITE" id="PS51760"/>
    </source>
</evidence>
<dbReference type="InterPro" id="IPR001000">
    <property type="entry name" value="GH10_dom"/>
</dbReference>